<evidence type="ECO:0000256" key="1">
    <source>
        <dbReference type="ARBA" id="ARBA00004162"/>
    </source>
</evidence>
<comment type="subcellular location">
    <subcellularLocation>
        <location evidence="1">Cell membrane</location>
        <topology evidence="1">Single-pass membrane protein</topology>
    </subcellularLocation>
</comment>
<feature type="domain" description="Phage shock protein PspC N-terminal" evidence="7">
    <location>
        <begin position="10"/>
        <end position="66"/>
    </location>
</feature>
<protein>
    <submittedName>
        <fullName evidence="8">PspC domain-containing protein</fullName>
    </submittedName>
</protein>
<name>A0ABR7LWZ2_9ACTN</name>
<dbReference type="RefSeq" id="WP_187246418.1">
    <property type="nucleotide sequence ID" value="NZ_BAAAOK010000009.1"/>
</dbReference>
<dbReference type="PANTHER" id="PTHR33885">
    <property type="entry name" value="PHAGE SHOCK PROTEIN C"/>
    <property type="match status" value="1"/>
</dbReference>
<keyword evidence="5 6" id="KW-0472">Membrane</keyword>
<evidence type="ECO:0000256" key="6">
    <source>
        <dbReference type="SAM" id="Phobius"/>
    </source>
</evidence>
<dbReference type="PANTHER" id="PTHR33885:SF3">
    <property type="entry name" value="PHAGE SHOCK PROTEIN C"/>
    <property type="match status" value="1"/>
</dbReference>
<evidence type="ECO:0000256" key="5">
    <source>
        <dbReference type="ARBA" id="ARBA00023136"/>
    </source>
</evidence>
<evidence type="ECO:0000256" key="2">
    <source>
        <dbReference type="ARBA" id="ARBA00022475"/>
    </source>
</evidence>
<keyword evidence="3 6" id="KW-0812">Transmembrane</keyword>
<dbReference type="InterPro" id="IPR052027">
    <property type="entry name" value="PspC"/>
</dbReference>
<evidence type="ECO:0000256" key="3">
    <source>
        <dbReference type="ARBA" id="ARBA00022692"/>
    </source>
</evidence>
<evidence type="ECO:0000313" key="9">
    <source>
        <dbReference type="Proteomes" id="UP000805614"/>
    </source>
</evidence>
<sequence length="91" mass="9751">MSENTSPISFHRTRDGKILAGVCASVGRQFGVDVNLIRLALVITAFFTGGTAVAIYVAAWLLIPEEGKTTSIAQDLISKHTNKSTDKYVAP</sequence>
<keyword evidence="9" id="KW-1185">Reference proteome</keyword>
<dbReference type="Proteomes" id="UP000805614">
    <property type="component" value="Unassembled WGS sequence"/>
</dbReference>
<gene>
    <name evidence="8" type="ORF">HKK74_28315</name>
</gene>
<dbReference type="InterPro" id="IPR007168">
    <property type="entry name" value="Phageshock_PspC_N"/>
</dbReference>
<keyword evidence="4 6" id="KW-1133">Transmembrane helix</keyword>
<dbReference type="Pfam" id="PF04024">
    <property type="entry name" value="PspC"/>
    <property type="match status" value="1"/>
</dbReference>
<evidence type="ECO:0000259" key="7">
    <source>
        <dbReference type="Pfam" id="PF04024"/>
    </source>
</evidence>
<feature type="transmembrane region" description="Helical" evidence="6">
    <location>
        <begin position="36"/>
        <end position="63"/>
    </location>
</feature>
<proteinExistence type="predicted"/>
<keyword evidence="2" id="KW-1003">Cell membrane</keyword>
<dbReference type="EMBL" id="JABVEC010000026">
    <property type="protein sequence ID" value="MBC6469372.1"/>
    <property type="molecule type" value="Genomic_DNA"/>
</dbReference>
<accession>A0ABR7LWZ2</accession>
<comment type="caution">
    <text evidence="8">The sequence shown here is derived from an EMBL/GenBank/DDBJ whole genome shotgun (WGS) entry which is preliminary data.</text>
</comment>
<evidence type="ECO:0000313" key="8">
    <source>
        <dbReference type="EMBL" id="MBC6469372.1"/>
    </source>
</evidence>
<organism evidence="8 9">
    <name type="scientific">Actinomadura alba</name>
    <dbReference type="NCBI Taxonomy" id="406431"/>
    <lineage>
        <taxon>Bacteria</taxon>
        <taxon>Bacillati</taxon>
        <taxon>Actinomycetota</taxon>
        <taxon>Actinomycetes</taxon>
        <taxon>Streptosporangiales</taxon>
        <taxon>Thermomonosporaceae</taxon>
        <taxon>Actinomadura</taxon>
    </lineage>
</organism>
<evidence type="ECO:0000256" key="4">
    <source>
        <dbReference type="ARBA" id="ARBA00022989"/>
    </source>
</evidence>
<reference evidence="8 9" key="1">
    <citation type="submission" date="2020-06" db="EMBL/GenBank/DDBJ databases">
        <title>Actinomadura xiongansis sp. nov., isolated from soil of Baiyangdian.</title>
        <authorList>
            <person name="Zhang X."/>
        </authorList>
    </citation>
    <scope>NUCLEOTIDE SEQUENCE [LARGE SCALE GENOMIC DNA]</scope>
    <source>
        <strain evidence="8 9">HBUM206468</strain>
    </source>
</reference>